<name>A0A7T2W2A6_DELAC</name>
<keyword evidence="3" id="KW-1003">Cell membrane</keyword>
<protein>
    <submittedName>
        <fullName evidence="9">ABC transporter permease</fullName>
    </submittedName>
</protein>
<keyword evidence="6 7" id="KW-0472">Membrane</keyword>
<evidence type="ECO:0000256" key="3">
    <source>
        <dbReference type="ARBA" id="ARBA00022475"/>
    </source>
</evidence>
<dbReference type="PANTHER" id="PTHR30151">
    <property type="entry name" value="ALKANE SULFONATE ABC TRANSPORTER-RELATED, MEMBRANE SUBUNIT"/>
    <property type="match status" value="1"/>
</dbReference>
<gene>
    <name evidence="9" type="ORF">I6G66_08270</name>
</gene>
<feature type="domain" description="ABC transmembrane type-1" evidence="8">
    <location>
        <begin position="97"/>
        <end position="281"/>
    </location>
</feature>
<evidence type="ECO:0000313" key="10">
    <source>
        <dbReference type="Proteomes" id="UP000594778"/>
    </source>
</evidence>
<evidence type="ECO:0000256" key="1">
    <source>
        <dbReference type="ARBA" id="ARBA00004651"/>
    </source>
</evidence>
<dbReference type="PROSITE" id="PS50928">
    <property type="entry name" value="ABC_TM1"/>
    <property type="match status" value="1"/>
</dbReference>
<dbReference type="GO" id="GO:0055085">
    <property type="term" value="P:transmembrane transport"/>
    <property type="evidence" value="ECO:0007669"/>
    <property type="project" value="InterPro"/>
</dbReference>
<dbReference type="GO" id="GO:0005886">
    <property type="term" value="C:plasma membrane"/>
    <property type="evidence" value="ECO:0007669"/>
    <property type="project" value="UniProtKB-SubCell"/>
</dbReference>
<evidence type="ECO:0000256" key="6">
    <source>
        <dbReference type="ARBA" id="ARBA00023136"/>
    </source>
</evidence>
<keyword evidence="2 7" id="KW-0813">Transport</keyword>
<evidence type="ECO:0000256" key="7">
    <source>
        <dbReference type="RuleBase" id="RU363032"/>
    </source>
</evidence>
<feature type="transmembrane region" description="Helical" evidence="7">
    <location>
        <begin position="260"/>
        <end position="284"/>
    </location>
</feature>
<comment type="subcellular location">
    <subcellularLocation>
        <location evidence="1 7">Cell membrane</location>
        <topology evidence="1 7">Multi-pass membrane protein</topology>
    </subcellularLocation>
</comment>
<keyword evidence="4 7" id="KW-0812">Transmembrane</keyword>
<dbReference type="EMBL" id="CP065668">
    <property type="protein sequence ID" value="QPS09980.1"/>
    <property type="molecule type" value="Genomic_DNA"/>
</dbReference>
<dbReference type="AlphaFoldDB" id="A0A7T2W2A6"/>
<feature type="transmembrane region" description="Helical" evidence="7">
    <location>
        <begin position="45"/>
        <end position="65"/>
    </location>
</feature>
<dbReference type="Gene3D" id="1.10.3720.10">
    <property type="entry name" value="MetI-like"/>
    <property type="match status" value="1"/>
</dbReference>
<dbReference type="InterPro" id="IPR000515">
    <property type="entry name" value="MetI-like"/>
</dbReference>
<feature type="transmembrane region" description="Helical" evidence="7">
    <location>
        <begin position="130"/>
        <end position="154"/>
    </location>
</feature>
<evidence type="ECO:0000256" key="5">
    <source>
        <dbReference type="ARBA" id="ARBA00022989"/>
    </source>
</evidence>
<dbReference type="PANTHER" id="PTHR30151:SF41">
    <property type="entry name" value="ABC TRANSPORTER PERMEASE PROTEIN"/>
    <property type="match status" value="1"/>
</dbReference>
<feature type="transmembrane region" description="Helical" evidence="7">
    <location>
        <begin position="215"/>
        <end position="239"/>
    </location>
</feature>
<dbReference type="Proteomes" id="UP000594778">
    <property type="component" value="Chromosome"/>
</dbReference>
<sequence>MASTSTIESAIPATAAPAATTPAAITPTAESLRAHEDRLHRRESALRVAVPLAVVAALLLAWEWTVRANGIAHYILPAPSLILRTLVEHWDSLSTALWFTVKLTLAALAAAIVGGVALAIAFGLSRWVEIGLFPLAVLLQVTPVVAIAPLILIYVSDTTAALLLCAWIVAFFPILSNTVIGLKSADSLLRDLLRLYRASPWQTFRHLLVPSALPYFMAGLKIAGGLSLIGAVVAEFTAGTAGRETGLASRILESSFRTEIPMMFAALLLVSLLGIVIFAVFATLSRLMLGHWHESEMRHER</sequence>
<evidence type="ECO:0000313" key="9">
    <source>
        <dbReference type="EMBL" id="QPS09980.1"/>
    </source>
</evidence>
<evidence type="ECO:0000256" key="4">
    <source>
        <dbReference type="ARBA" id="ARBA00022692"/>
    </source>
</evidence>
<dbReference type="InterPro" id="IPR035906">
    <property type="entry name" value="MetI-like_sf"/>
</dbReference>
<proteinExistence type="inferred from homology"/>
<comment type="similarity">
    <text evidence="7">Belongs to the binding-protein-dependent transport system permease family.</text>
</comment>
<organism evidence="9 10">
    <name type="scientific">Delftia acidovorans</name>
    <name type="common">Pseudomonas acidovorans</name>
    <name type="synonym">Comamonas acidovorans</name>
    <dbReference type="NCBI Taxonomy" id="80866"/>
    <lineage>
        <taxon>Bacteria</taxon>
        <taxon>Pseudomonadati</taxon>
        <taxon>Pseudomonadota</taxon>
        <taxon>Betaproteobacteria</taxon>
        <taxon>Burkholderiales</taxon>
        <taxon>Comamonadaceae</taxon>
        <taxon>Delftia</taxon>
    </lineage>
</organism>
<dbReference type="Pfam" id="PF00528">
    <property type="entry name" value="BPD_transp_1"/>
    <property type="match status" value="1"/>
</dbReference>
<reference evidence="9 10" key="1">
    <citation type="submission" date="2020-12" db="EMBL/GenBank/DDBJ databases">
        <title>FDA dAtabase for Regulatory Grade micrObial Sequences (FDA-ARGOS): Supporting development and validation of Infectious Disease Dx tests.</title>
        <authorList>
            <person name="Sproer C."/>
            <person name="Gronow S."/>
            <person name="Severitt S."/>
            <person name="Schroder I."/>
            <person name="Tallon L."/>
            <person name="Sadzewicz L."/>
            <person name="Zhao X."/>
            <person name="Boylan J."/>
            <person name="Ott S."/>
            <person name="Bowen H."/>
            <person name="Vavikolanu K."/>
            <person name="Mehta A."/>
            <person name="Aluvathingal J."/>
            <person name="Nadendla S."/>
            <person name="Lowell S."/>
            <person name="Myers T."/>
            <person name="Yan Y."/>
            <person name="Sichtig H."/>
        </authorList>
    </citation>
    <scope>NUCLEOTIDE SEQUENCE [LARGE SCALE GENOMIC DNA]</scope>
    <source>
        <strain evidence="9 10">FDAARGOS_909</strain>
    </source>
</reference>
<accession>A0A7T2W2A6</accession>
<dbReference type="CDD" id="cd06261">
    <property type="entry name" value="TM_PBP2"/>
    <property type="match status" value="1"/>
</dbReference>
<dbReference type="RefSeq" id="WP_197956689.1">
    <property type="nucleotide sequence ID" value="NZ_CP065668.1"/>
</dbReference>
<feature type="transmembrane region" description="Helical" evidence="7">
    <location>
        <begin position="99"/>
        <end position="124"/>
    </location>
</feature>
<feature type="transmembrane region" description="Helical" evidence="7">
    <location>
        <begin position="161"/>
        <end position="182"/>
    </location>
</feature>
<evidence type="ECO:0000259" key="8">
    <source>
        <dbReference type="PROSITE" id="PS50928"/>
    </source>
</evidence>
<keyword evidence="5 7" id="KW-1133">Transmembrane helix</keyword>
<dbReference type="SUPFAM" id="SSF161098">
    <property type="entry name" value="MetI-like"/>
    <property type="match status" value="1"/>
</dbReference>
<evidence type="ECO:0000256" key="2">
    <source>
        <dbReference type="ARBA" id="ARBA00022448"/>
    </source>
</evidence>